<organism evidence="13 14">
    <name type="scientific">Selenomonas sputigena (strain ATCC 35185 / DSM 20758 / CCUG 44933 / VPI D19B-28)</name>
    <dbReference type="NCBI Taxonomy" id="546271"/>
    <lineage>
        <taxon>Bacteria</taxon>
        <taxon>Bacillati</taxon>
        <taxon>Bacillota</taxon>
        <taxon>Negativicutes</taxon>
        <taxon>Selenomonadales</taxon>
        <taxon>Selenomonadaceae</taxon>
        <taxon>Selenomonas</taxon>
    </lineage>
</organism>
<evidence type="ECO:0000256" key="9">
    <source>
        <dbReference type="ARBA" id="ARBA00023136"/>
    </source>
</evidence>
<dbReference type="Pfam" id="PF00005">
    <property type="entry name" value="ABC_tran"/>
    <property type="match status" value="2"/>
</dbReference>
<name>C9LTN4_SELS3</name>
<evidence type="ECO:0000256" key="2">
    <source>
        <dbReference type="ARBA" id="ARBA00005417"/>
    </source>
</evidence>
<dbReference type="InterPro" id="IPR027417">
    <property type="entry name" value="P-loop_NTPase"/>
</dbReference>
<dbReference type="PANTHER" id="PTHR43553">
    <property type="entry name" value="HEAVY METAL TRANSPORTER"/>
    <property type="match status" value="1"/>
</dbReference>
<gene>
    <name evidence="12" type="ordered locus">Selsp_1191</name>
    <name evidence="13" type="ORF">SELSPUOL_01045</name>
</gene>
<dbReference type="GO" id="GO:0042626">
    <property type="term" value="F:ATPase-coupled transmembrane transporter activity"/>
    <property type="evidence" value="ECO:0007669"/>
    <property type="project" value="TreeGrafter"/>
</dbReference>
<dbReference type="OrthoDB" id="501320at2"/>
<evidence type="ECO:0000313" key="14">
    <source>
        <dbReference type="Proteomes" id="UP000003505"/>
    </source>
</evidence>
<reference evidence="13 14" key="1">
    <citation type="submission" date="2009-09" db="EMBL/GenBank/DDBJ databases">
        <authorList>
            <person name="Weinstock G."/>
            <person name="Sodergren E."/>
            <person name="Clifton S."/>
            <person name="Fulton L."/>
            <person name="Fulton B."/>
            <person name="Courtney L."/>
            <person name="Fronick C."/>
            <person name="Harrison M."/>
            <person name="Strong C."/>
            <person name="Farmer C."/>
            <person name="Delahaunty K."/>
            <person name="Markovic C."/>
            <person name="Hall O."/>
            <person name="Minx P."/>
            <person name="Tomlinson C."/>
            <person name="Mitreva M."/>
            <person name="Nelson J."/>
            <person name="Hou S."/>
            <person name="Wollam A."/>
            <person name="Pepin K.H."/>
            <person name="Johnson M."/>
            <person name="Bhonagiri V."/>
            <person name="Nash W.E."/>
            <person name="Warren W."/>
            <person name="Chinwalla A."/>
            <person name="Mardis E.R."/>
            <person name="Wilson R.K."/>
        </authorList>
    </citation>
    <scope>NUCLEOTIDE SEQUENCE [LARGE SCALE GENOMIC DNA]</scope>
    <source>
        <strain evidence="13">ATCC 35185</strain>
        <strain evidence="14">ATCC 35185 / DSM 20758 / VPI D19B-28</strain>
    </source>
</reference>
<evidence type="ECO:0000313" key="15">
    <source>
        <dbReference type="Proteomes" id="UP000011124"/>
    </source>
</evidence>
<dbReference type="CDD" id="cd03226">
    <property type="entry name" value="ABC_cobalt_CbiO_domain2"/>
    <property type="match status" value="1"/>
</dbReference>
<keyword evidence="9" id="KW-0472">Membrane</keyword>
<feature type="domain" description="ABC transporter" evidence="11">
    <location>
        <begin position="265"/>
        <end position="491"/>
    </location>
</feature>
<dbReference type="KEGG" id="ssg:Selsp_1191"/>
<comment type="function">
    <text evidence="10">Probably part of an ABC transporter complex. Responsible for energy coupling to the transport system.</text>
</comment>
<dbReference type="Proteomes" id="UP000003505">
    <property type="component" value="Unassembled WGS sequence"/>
</dbReference>
<dbReference type="Proteomes" id="UP000011124">
    <property type="component" value="Chromosome"/>
</dbReference>
<comment type="subcellular location">
    <subcellularLocation>
        <location evidence="1">Cell membrane</location>
        <topology evidence="1">Peripheral membrane protein</topology>
    </subcellularLocation>
</comment>
<dbReference type="InterPro" id="IPR015856">
    <property type="entry name" value="ABC_transpr_CbiO/EcfA_su"/>
</dbReference>
<protein>
    <submittedName>
        <fullName evidence="13">ABC transporter, ATP-binding protein</fullName>
    </submittedName>
    <submittedName>
        <fullName evidence="12">Monosaccharide-transporting ATPase</fullName>
        <ecNumber evidence="12">3.6.3.17</ecNumber>
    </submittedName>
</protein>
<accession>C9LTN4</accession>
<dbReference type="eggNOG" id="COG1129">
    <property type="taxonomic scope" value="Bacteria"/>
</dbReference>
<keyword evidence="4" id="KW-1003">Cell membrane</keyword>
<proteinExistence type="inferred from homology"/>
<dbReference type="RefSeq" id="WP_006192313.1">
    <property type="nucleotide sequence ID" value="NC_015437.1"/>
</dbReference>
<evidence type="ECO:0000313" key="13">
    <source>
        <dbReference type="EMBL" id="EEX77768.1"/>
    </source>
</evidence>
<dbReference type="EMBL" id="ACKP02000015">
    <property type="protein sequence ID" value="EEX77768.1"/>
    <property type="molecule type" value="Genomic_DNA"/>
</dbReference>
<keyword evidence="3" id="KW-0813">Transport</keyword>
<dbReference type="PROSITE" id="PS00211">
    <property type="entry name" value="ABC_TRANSPORTER_1"/>
    <property type="match status" value="1"/>
</dbReference>
<dbReference type="Gene3D" id="3.40.50.300">
    <property type="entry name" value="P-loop containing nucleotide triphosphate hydrolases"/>
    <property type="match status" value="2"/>
</dbReference>
<dbReference type="InterPro" id="IPR017871">
    <property type="entry name" value="ABC_transporter-like_CS"/>
</dbReference>
<evidence type="ECO:0000259" key="11">
    <source>
        <dbReference type="PROSITE" id="PS50893"/>
    </source>
</evidence>
<evidence type="ECO:0000256" key="3">
    <source>
        <dbReference type="ARBA" id="ARBA00022448"/>
    </source>
</evidence>
<keyword evidence="6" id="KW-0547">Nucleotide-binding</keyword>
<dbReference type="EC" id="3.6.3.17" evidence="12"/>
<reference evidence="12 15" key="2">
    <citation type="submission" date="2011-04" db="EMBL/GenBank/DDBJ databases">
        <title>The complete genome of Selenomonas sputigena DSM 20758.</title>
        <authorList>
            <consortium name="US DOE Joint Genome Institute (JGI-PGF)"/>
            <person name="Lucas S."/>
            <person name="Copeland A."/>
            <person name="Lapidus A."/>
            <person name="Bruce D."/>
            <person name="Goodwin L."/>
            <person name="Pitluck S."/>
            <person name="Peters L."/>
            <person name="Kyrpides N."/>
            <person name="Mavromatis K."/>
            <person name="Ivanova N."/>
            <person name="Ovchinnikova G."/>
            <person name="Teshima H."/>
            <person name="Detter J.C."/>
            <person name="Tapia R."/>
            <person name="Han C."/>
            <person name="Land M."/>
            <person name="Hauser L."/>
            <person name="Markowitz V."/>
            <person name="Cheng J.-F."/>
            <person name="Hugenholtz P."/>
            <person name="Woyke T."/>
            <person name="Wu D."/>
            <person name="Gronow S."/>
            <person name="Wellnitz S."/>
            <person name="Schneider S."/>
            <person name="Klenk H.-P."/>
            <person name="Eisen J.A."/>
        </authorList>
    </citation>
    <scope>NUCLEOTIDE SEQUENCE [LARGE SCALE GENOMIC DNA]</scope>
    <source>
        <strain evidence="12">ATCC 35185</strain>
        <strain evidence="15">ATCC 35185 / DSM 20758 / VPI D19B-28</strain>
    </source>
</reference>
<dbReference type="SUPFAM" id="SSF52540">
    <property type="entry name" value="P-loop containing nucleoside triphosphate hydrolases"/>
    <property type="match status" value="2"/>
</dbReference>
<evidence type="ECO:0000313" key="12">
    <source>
        <dbReference type="EMBL" id="AEC00151.1"/>
    </source>
</evidence>
<dbReference type="InterPro" id="IPR003593">
    <property type="entry name" value="AAA+_ATPase"/>
</dbReference>
<keyword evidence="15" id="KW-1185">Reference proteome</keyword>
<evidence type="ECO:0000256" key="5">
    <source>
        <dbReference type="ARBA" id="ARBA00022737"/>
    </source>
</evidence>
<dbReference type="InterPro" id="IPR003439">
    <property type="entry name" value="ABC_transporter-like_ATP-bd"/>
</dbReference>
<dbReference type="GO" id="GO:0043190">
    <property type="term" value="C:ATP-binding cassette (ABC) transporter complex"/>
    <property type="evidence" value="ECO:0007669"/>
    <property type="project" value="TreeGrafter"/>
</dbReference>
<keyword evidence="7 13" id="KW-0067">ATP-binding</keyword>
<evidence type="ECO:0000256" key="4">
    <source>
        <dbReference type="ARBA" id="ARBA00022475"/>
    </source>
</evidence>
<keyword evidence="12" id="KW-0378">Hydrolase</keyword>
<evidence type="ECO:0000256" key="7">
    <source>
        <dbReference type="ARBA" id="ARBA00022840"/>
    </source>
</evidence>
<dbReference type="PROSITE" id="PS50893">
    <property type="entry name" value="ABC_TRANSPORTER_2"/>
    <property type="match status" value="2"/>
</dbReference>
<evidence type="ECO:0000256" key="10">
    <source>
        <dbReference type="ARBA" id="ARBA00025157"/>
    </source>
</evidence>
<dbReference type="AlphaFoldDB" id="C9LTN4"/>
<dbReference type="EMBL" id="CP002637">
    <property type="protein sequence ID" value="AEC00151.1"/>
    <property type="molecule type" value="Genomic_DNA"/>
</dbReference>
<dbReference type="GO" id="GO:0016887">
    <property type="term" value="F:ATP hydrolysis activity"/>
    <property type="evidence" value="ECO:0007669"/>
    <property type="project" value="InterPro"/>
</dbReference>
<comment type="similarity">
    <text evidence="2">Belongs to the ABC transporter superfamily.</text>
</comment>
<keyword evidence="5" id="KW-0677">Repeat</keyword>
<sequence length="494" mass="54168">MIDLQNVGFQYKEQGRRSICGNTCTIHRGEVVVIAGESGCGKSTLLRSINGLCPHFYEGETAGTVLLDGKDCRDMRIGDISRMAATVFQNPDNQFFTLDVLSDLVFSCENFGVAPEEIEHRLRTVTEMLRLDRFLGRKLSALSGGEKQRIAIASALMLKTDVLLMDEPSANLDYPSIEELRGLLASLKAHGCTIVVAEHRLYYLCGIADRLFLMQDGTIRRVYEGADLSSLTNEALHEAGVRGVDPFGETDAVQPPAKRTAAPLLSLADMSFGYAQDKDVLQGLSLDIYEGDRVALLGRNGCGKSTLAKVICGLLKERAGEVRAAGEVIPCSRRSRAVSYVMQNVDFQLFGSSVYHDLLLGAEGAADIDARIRKVLEDFRLTPWLDEHPTRLSMGQKQRLVIAGACLLGKRVGIFDEPTSGLDYRNMRTVCSLIGEFTGARNAAVIITHDAEFIMNSCNRVVLLEDGHIAEDFPLGADGALKRVFTERLQRVGE</sequence>
<dbReference type="GO" id="GO:0005524">
    <property type="term" value="F:ATP binding"/>
    <property type="evidence" value="ECO:0007669"/>
    <property type="project" value="UniProtKB-KW"/>
</dbReference>
<evidence type="ECO:0000256" key="1">
    <source>
        <dbReference type="ARBA" id="ARBA00004202"/>
    </source>
</evidence>
<dbReference type="CDD" id="cd03225">
    <property type="entry name" value="ABC_cobalt_CbiO_domain1"/>
    <property type="match status" value="1"/>
</dbReference>
<evidence type="ECO:0000256" key="8">
    <source>
        <dbReference type="ARBA" id="ARBA00022967"/>
    </source>
</evidence>
<evidence type="ECO:0000256" key="6">
    <source>
        <dbReference type="ARBA" id="ARBA00022741"/>
    </source>
</evidence>
<dbReference type="InterPro" id="IPR050095">
    <property type="entry name" value="ECF_ABC_transporter_ATP-bd"/>
</dbReference>
<dbReference type="HOGENOM" id="CLU_000604_86_7_9"/>
<dbReference type="STRING" id="546271.Selsp_1191"/>
<keyword evidence="8" id="KW-1278">Translocase</keyword>
<feature type="domain" description="ABC transporter" evidence="11">
    <location>
        <begin position="2"/>
        <end position="241"/>
    </location>
</feature>
<dbReference type="SMART" id="SM00382">
    <property type="entry name" value="AAA"/>
    <property type="match status" value="2"/>
</dbReference>
<dbReference type="PANTHER" id="PTHR43553:SF23">
    <property type="entry name" value="ABC TRANSPORTER ATP-BINDING COMPONENT"/>
    <property type="match status" value="1"/>
</dbReference>